<reference evidence="2" key="2">
    <citation type="submission" date="2020-09" db="EMBL/GenBank/DDBJ databases">
        <authorList>
            <person name="Sun Q."/>
            <person name="Ohkuma M."/>
        </authorList>
    </citation>
    <scope>NUCLEOTIDE SEQUENCE</scope>
    <source>
        <strain evidence="2">JCM 5016</strain>
    </source>
</reference>
<dbReference type="EMBL" id="BMWH01000036">
    <property type="protein sequence ID" value="GHA13617.1"/>
    <property type="molecule type" value="Genomic_DNA"/>
</dbReference>
<name>A0A918RW93_9ACTN</name>
<evidence type="ECO:0000313" key="2">
    <source>
        <dbReference type="EMBL" id="GHA13617.1"/>
    </source>
</evidence>
<dbReference type="AlphaFoldDB" id="A0A918RW93"/>
<gene>
    <name evidence="2" type="ORF">GCM10010389_60570</name>
</gene>
<reference evidence="2" key="1">
    <citation type="journal article" date="2014" name="Int. J. Syst. Evol. Microbiol.">
        <title>Complete genome sequence of Corynebacterium casei LMG S-19264T (=DSM 44701T), isolated from a smear-ripened cheese.</title>
        <authorList>
            <consortium name="US DOE Joint Genome Institute (JGI-PGF)"/>
            <person name="Walter F."/>
            <person name="Albersmeier A."/>
            <person name="Kalinowski J."/>
            <person name="Ruckert C."/>
        </authorList>
    </citation>
    <scope>NUCLEOTIDE SEQUENCE</scope>
    <source>
        <strain evidence="2">JCM 5016</strain>
    </source>
</reference>
<accession>A0A918RW93</accession>
<protein>
    <recommendedName>
        <fullName evidence="4">DNA-binding protein</fullName>
    </recommendedName>
</protein>
<keyword evidence="3" id="KW-1185">Reference proteome</keyword>
<sequence>MRIHRTRHERDFTVVPNSMARNRSLSFTARGLWLHLISLPDGAREDVRTLADRNPGVGRKGVANALDELVAAGYYLRFTIRDPETGKVWTETSIYDMPQTQDSPLPAMPGTGRPGSAETGTLPTGVKDLVSKELGKEPSLPSVSPVQTPAAPAAREGSNKTNQEIPADPAAMRVLAALEDADRRLRLTDRQLQELAPLAAQWLARGYSAPEITDAVVQGLPGKVYAPAKLVADRLTRKLPAPRRKWRTFAECSDGCGRLLPAGQDSGQCGVCVGTTPAPFVQELAAQALQELEASSDYTAPDVRAHADGLRSILRARRQGVAA</sequence>
<organism evidence="2 3">
    <name type="scientific">Streptomyces echinoruber</name>
    <dbReference type="NCBI Taxonomy" id="68898"/>
    <lineage>
        <taxon>Bacteria</taxon>
        <taxon>Bacillati</taxon>
        <taxon>Actinomycetota</taxon>
        <taxon>Actinomycetes</taxon>
        <taxon>Kitasatosporales</taxon>
        <taxon>Streptomycetaceae</taxon>
        <taxon>Streptomyces</taxon>
    </lineage>
</organism>
<proteinExistence type="predicted"/>
<dbReference type="RefSeq" id="WP_190060694.1">
    <property type="nucleotide sequence ID" value="NZ_BMWH01000036.1"/>
</dbReference>
<evidence type="ECO:0000313" key="3">
    <source>
        <dbReference type="Proteomes" id="UP000623010"/>
    </source>
</evidence>
<evidence type="ECO:0000256" key="1">
    <source>
        <dbReference type="SAM" id="MobiDB-lite"/>
    </source>
</evidence>
<dbReference type="Proteomes" id="UP000623010">
    <property type="component" value="Unassembled WGS sequence"/>
</dbReference>
<evidence type="ECO:0008006" key="4">
    <source>
        <dbReference type="Google" id="ProtNLM"/>
    </source>
</evidence>
<comment type="caution">
    <text evidence="2">The sequence shown here is derived from an EMBL/GenBank/DDBJ whole genome shotgun (WGS) entry which is preliminary data.</text>
</comment>
<feature type="region of interest" description="Disordered" evidence="1">
    <location>
        <begin position="97"/>
        <end position="123"/>
    </location>
</feature>
<feature type="region of interest" description="Disordered" evidence="1">
    <location>
        <begin position="136"/>
        <end position="168"/>
    </location>
</feature>